<sequence precursor="true">MSMRFPVRILFCLLVGIAISCPALAADQAKKPSDFRGITWGSAPSALPGLKAVERDGDIVHYELPSEKKDLGGITLRRVTYSFFKDRFYHAEIDYKGKDAAKIMEQSLEAKYGLPDAVREKKDADGRPYSVAVWNWPGFAFIGNRYDKDGGHGRVFYFYAPLTDASAKAQGISPAKEPAAAAPAKASKASKAQATDDAGAATGEYETYTIKDGDIISKVANARGLSTRQLLRANPDIDPKKLRPGMTIRIPVKK</sequence>
<keyword evidence="4" id="KW-1185">Reference proteome</keyword>
<evidence type="ECO:0000256" key="1">
    <source>
        <dbReference type="SAM" id="SignalP"/>
    </source>
</evidence>
<dbReference type="Gene3D" id="3.10.350.10">
    <property type="entry name" value="LysM domain"/>
    <property type="match status" value="1"/>
</dbReference>
<dbReference type="PROSITE" id="PS51257">
    <property type="entry name" value="PROKAR_LIPOPROTEIN"/>
    <property type="match status" value="1"/>
</dbReference>
<dbReference type="eggNOG" id="ENOG5033B0Z">
    <property type="taxonomic scope" value="Bacteria"/>
</dbReference>
<dbReference type="Proteomes" id="UP000006250">
    <property type="component" value="Unassembled WGS sequence"/>
</dbReference>
<organism evidence="3 4">
    <name type="scientific">Solidesulfovibrio fructosivorans JJ]</name>
    <dbReference type="NCBI Taxonomy" id="596151"/>
    <lineage>
        <taxon>Bacteria</taxon>
        <taxon>Pseudomonadati</taxon>
        <taxon>Thermodesulfobacteriota</taxon>
        <taxon>Desulfovibrionia</taxon>
        <taxon>Desulfovibrionales</taxon>
        <taxon>Desulfovibrionaceae</taxon>
        <taxon>Solidesulfovibrio</taxon>
    </lineage>
</organism>
<dbReference type="PROSITE" id="PS51782">
    <property type="entry name" value="LYSM"/>
    <property type="match status" value="1"/>
</dbReference>
<gene>
    <name evidence="3" type="ORF">DesfrDRAFT_3954</name>
</gene>
<feature type="chain" id="PRO_5003148107" evidence="1">
    <location>
        <begin position="26"/>
        <end position="254"/>
    </location>
</feature>
<reference evidence="3 4" key="1">
    <citation type="submission" date="2010-08" db="EMBL/GenBank/DDBJ databases">
        <title>The draft genome of Desulfovibrio fructosovorans JJ.</title>
        <authorList>
            <consortium name="US DOE Joint Genome Institute (JGI-PGF)"/>
            <person name="Lucas S."/>
            <person name="Copeland A."/>
            <person name="Lapidus A."/>
            <person name="Cheng J.-F."/>
            <person name="Bruce D."/>
            <person name="Goodwin L."/>
            <person name="Pitluck S."/>
            <person name="Land M.L."/>
            <person name="Hauser L."/>
            <person name="Chang Y.-J."/>
            <person name="Jeffries C."/>
            <person name="Wall J.D."/>
            <person name="Stahl D.A."/>
            <person name="Arkin A.P."/>
            <person name="Dehal P."/>
            <person name="Stolyar S.M."/>
            <person name="Hazen T.C."/>
            <person name="Woyke T.J."/>
        </authorList>
    </citation>
    <scope>NUCLEOTIDE SEQUENCE [LARGE SCALE GENOMIC DNA]</scope>
    <source>
        <strain evidence="3 4">JJ</strain>
    </source>
</reference>
<dbReference type="SUPFAM" id="SSF54106">
    <property type="entry name" value="LysM domain"/>
    <property type="match status" value="1"/>
</dbReference>
<dbReference type="OrthoDB" id="5446374at2"/>
<accession>E1K254</accession>
<dbReference type="SMART" id="SM00257">
    <property type="entry name" value="LysM"/>
    <property type="match status" value="1"/>
</dbReference>
<protein>
    <submittedName>
        <fullName evidence="3">Peptidoglycan-binding lysin domain protein</fullName>
    </submittedName>
</protein>
<feature type="signal peptide" evidence="1">
    <location>
        <begin position="1"/>
        <end position="25"/>
    </location>
</feature>
<comment type="caution">
    <text evidence="3">The sequence shown here is derived from an EMBL/GenBank/DDBJ whole genome shotgun (WGS) entry which is preliminary data.</text>
</comment>
<proteinExistence type="predicted"/>
<evidence type="ECO:0000259" key="2">
    <source>
        <dbReference type="PROSITE" id="PS51782"/>
    </source>
</evidence>
<dbReference type="AlphaFoldDB" id="E1K254"/>
<name>E1K254_SOLFR</name>
<dbReference type="InterPro" id="IPR036779">
    <property type="entry name" value="LysM_dom_sf"/>
</dbReference>
<dbReference type="RefSeq" id="WP_005996869.1">
    <property type="nucleotide sequence ID" value="NZ_AECZ01000050.1"/>
</dbReference>
<evidence type="ECO:0000313" key="4">
    <source>
        <dbReference type="Proteomes" id="UP000006250"/>
    </source>
</evidence>
<feature type="domain" description="LysM" evidence="2">
    <location>
        <begin position="206"/>
        <end position="250"/>
    </location>
</feature>
<dbReference type="EMBL" id="AECZ01000050">
    <property type="protein sequence ID" value="EFL49307.1"/>
    <property type="molecule type" value="Genomic_DNA"/>
</dbReference>
<dbReference type="InterPro" id="IPR018392">
    <property type="entry name" value="LysM"/>
</dbReference>
<dbReference type="CDD" id="cd00118">
    <property type="entry name" value="LysM"/>
    <property type="match status" value="1"/>
</dbReference>
<dbReference type="Pfam" id="PF01476">
    <property type="entry name" value="LysM"/>
    <property type="match status" value="1"/>
</dbReference>
<keyword evidence="1" id="KW-0732">Signal</keyword>
<evidence type="ECO:0000313" key="3">
    <source>
        <dbReference type="EMBL" id="EFL49307.1"/>
    </source>
</evidence>
<dbReference type="STRING" id="596151.DesfrDRAFT_3954"/>